<evidence type="ECO:0000256" key="2">
    <source>
        <dbReference type="ARBA" id="ARBA00022723"/>
    </source>
</evidence>
<dbReference type="PANTHER" id="PTHR31001">
    <property type="entry name" value="UNCHARACTERIZED TRANSCRIPTIONAL REGULATORY PROTEIN"/>
    <property type="match status" value="1"/>
</dbReference>
<dbReference type="PANTHER" id="PTHR31001:SF50">
    <property type="entry name" value="ZN(II)2CYS6 TRANSCRIPTION FACTOR (EUROFUNG)"/>
    <property type="match status" value="1"/>
</dbReference>
<keyword evidence="4" id="KW-0238">DNA-binding</keyword>
<dbReference type="InterPro" id="IPR007219">
    <property type="entry name" value="XnlR_reg_dom"/>
</dbReference>
<dbReference type="STRING" id="1316194.A0A1Q5UNG8"/>
<keyword evidence="5" id="KW-0804">Transcription</keyword>
<protein>
    <recommendedName>
        <fullName evidence="8">Zn(2)-C6 fungal-type domain-containing protein</fullName>
    </recommendedName>
</protein>
<comment type="subcellular location">
    <subcellularLocation>
        <location evidence="1">Nucleus</location>
    </subcellularLocation>
</comment>
<sequence length="535" mass="60613">MPVSDVGVASKRSCLRCNERKVRCDRNHPCGRCLQAKLECSFPGNKRAPRKLNRPPIATILGQLNELEQEVKRLRASSDTNDDNLNSTQQSYNGSNQRAHTQAQTLDTRPSTSGRLSREKGDCLDQTEERCLFILGRDRDVCIRTSRLAVEQALAQANLISTPNIEVLQAAILFLLCLRWLDPRLAWAEAAIVVRVAQRQGIHREDQASGLTSFNIEMRRRLWWHICILDFLCSEDQGTDTQIRPEMFNTKIPSNVDIDDLAPDRSIPSPPPAGFTDITLCIIQSEIMLKLYWPGINPNSEAAQSPVTERENVLCSLAARVEGQYLQQFNLDVPIQWLTAVITRLSLSKVRVISLLKNTTAGEVPVATKDEIFDMAVEIVKFANLIEKNEPTAQWAWVCKSYKQRHVVAFILSELCVRPITPETNQAWEITTEMYNQWKQENHDTDAAFQDSLSRLMERASASRRRKIESLKAPPDDRTSRPVPRSNIYEHHPIAAVASDMDFQHSSMPGTPRIDDLLDNEFNFSAIDWLSAPLM</sequence>
<evidence type="ECO:0000313" key="10">
    <source>
        <dbReference type="Proteomes" id="UP000186955"/>
    </source>
</evidence>
<dbReference type="Gene3D" id="4.10.240.10">
    <property type="entry name" value="Zn(2)-C6 fungal-type DNA-binding domain"/>
    <property type="match status" value="1"/>
</dbReference>
<dbReference type="GO" id="GO:0000981">
    <property type="term" value="F:DNA-binding transcription factor activity, RNA polymerase II-specific"/>
    <property type="evidence" value="ECO:0007669"/>
    <property type="project" value="InterPro"/>
</dbReference>
<dbReference type="GO" id="GO:0003677">
    <property type="term" value="F:DNA binding"/>
    <property type="evidence" value="ECO:0007669"/>
    <property type="project" value="UniProtKB-KW"/>
</dbReference>
<dbReference type="Pfam" id="PF00172">
    <property type="entry name" value="Zn_clus"/>
    <property type="match status" value="1"/>
</dbReference>
<organism evidence="9 10">
    <name type="scientific">Penicillium subrubescens</name>
    <dbReference type="NCBI Taxonomy" id="1316194"/>
    <lineage>
        <taxon>Eukaryota</taxon>
        <taxon>Fungi</taxon>
        <taxon>Dikarya</taxon>
        <taxon>Ascomycota</taxon>
        <taxon>Pezizomycotina</taxon>
        <taxon>Eurotiomycetes</taxon>
        <taxon>Eurotiomycetidae</taxon>
        <taxon>Eurotiales</taxon>
        <taxon>Aspergillaceae</taxon>
        <taxon>Penicillium</taxon>
    </lineage>
</organism>
<keyword evidence="10" id="KW-1185">Reference proteome</keyword>
<dbReference type="InterPro" id="IPR036864">
    <property type="entry name" value="Zn2-C6_fun-type_DNA-bd_sf"/>
</dbReference>
<evidence type="ECO:0000313" key="9">
    <source>
        <dbReference type="EMBL" id="OKP14020.1"/>
    </source>
</evidence>
<keyword evidence="2" id="KW-0479">Metal-binding</keyword>
<feature type="region of interest" description="Disordered" evidence="7">
    <location>
        <begin position="463"/>
        <end position="486"/>
    </location>
</feature>
<dbReference type="GO" id="GO:0005634">
    <property type="term" value="C:nucleus"/>
    <property type="evidence" value="ECO:0007669"/>
    <property type="project" value="UniProtKB-SubCell"/>
</dbReference>
<dbReference type="SMART" id="SM00906">
    <property type="entry name" value="Fungal_trans"/>
    <property type="match status" value="1"/>
</dbReference>
<dbReference type="SMART" id="SM00066">
    <property type="entry name" value="GAL4"/>
    <property type="match status" value="1"/>
</dbReference>
<feature type="region of interest" description="Disordered" evidence="7">
    <location>
        <begin position="75"/>
        <end position="121"/>
    </location>
</feature>
<proteinExistence type="predicted"/>
<accession>A0A1Q5UNG8</accession>
<dbReference type="Pfam" id="PF04082">
    <property type="entry name" value="Fungal_trans"/>
    <property type="match status" value="1"/>
</dbReference>
<evidence type="ECO:0000256" key="3">
    <source>
        <dbReference type="ARBA" id="ARBA00023015"/>
    </source>
</evidence>
<dbReference type="CDD" id="cd12148">
    <property type="entry name" value="fungal_TF_MHR"/>
    <property type="match status" value="1"/>
</dbReference>
<dbReference type="AlphaFoldDB" id="A0A1Q5UNG8"/>
<reference evidence="9 10" key="1">
    <citation type="submission" date="2016-10" db="EMBL/GenBank/DDBJ databases">
        <title>Genome sequence of the ascomycete fungus Penicillium subrubescens.</title>
        <authorList>
            <person name="De Vries R.P."/>
            <person name="Peng M."/>
            <person name="Dilokpimol A."/>
            <person name="Hilden K."/>
            <person name="Makela M.R."/>
            <person name="Grigoriev I."/>
            <person name="Riley R."/>
            <person name="Granchi Z."/>
        </authorList>
    </citation>
    <scope>NUCLEOTIDE SEQUENCE [LARGE SCALE GENOMIC DNA]</scope>
    <source>
        <strain evidence="9 10">CBS 132785</strain>
    </source>
</reference>
<dbReference type="CDD" id="cd00067">
    <property type="entry name" value="GAL4"/>
    <property type="match status" value="1"/>
</dbReference>
<gene>
    <name evidence="9" type="ORF">PENSUB_289</name>
</gene>
<dbReference type="PROSITE" id="PS50048">
    <property type="entry name" value="ZN2_CY6_FUNGAL_2"/>
    <property type="match status" value="1"/>
</dbReference>
<feature type="compositionally biased region" description="Polar residues" evidence="7">
    <location>
        <begin position="77"/>
        <end position="115"/>
    </location>
</feature>
<feature type="compositionally biased region" description="Basic and acidic residues" evidence="7">
    <location>
        <begin position="468"/>
        <end position="480"/>
    </location>
</feature>
<dbReference type="EMBL" id="MNBE01000120">
    <property type="protein sequence ID" value="OKP14020.1"/>
    <property type="molecule type" value="Genomic_DNA"/>
</dbReference>
<dbReference type="InterPro" id="IPR001138">
    <property type="entry name" value="Zn2Cys6_DnaBD"/>
</dbReference>
<evidence type="ECO:0000256" key="1">
    <source>
        <dbReference type="ARBA" id="ARBA00004123"/>
    </source>
</evidence>
<evidence type="ECO:0000256" key="5">
    <source>
        <dbReference type="ARBA" id="ARBA00023163"/>
    </source>
</evidence>
<feature type="domain" description="Zn(2)-C6 fungal-type" evidence="8">
    <location>
        <begin position="13"/>
        <end position="42"/>
    </location>
</feature>
<name>A0A1Q5UNG8_9EURO</name>
<evidence type="ECO:0000256" key="4">
    <source>
        <dbReference type="ARBA" id="ARBA00023125"/>
    </source>
</evidence>
<comment type="caution">
    <text evidence="9">The sequence shown here is derived from an EMBL/GenBank/DDBJ whole genome shotgun (WGS) entry which is preliminary data.</text>
</comment>
<evidence type="ECO:0000256" key="6">
    <source>
        <dbReference type="ARBA" id="ARBA00023242"/>
    </source>
</evidence>
<dbReference type="SUPFAM" id="SSF57701">
    <property type="entry name" value="Zn2/Cys6 DNA-binding domain"/>
    <property type="match status" value="1"/>
</dbReference>
<evidence type="ECO:0000256" key="7">
    <source>
        <dbReference type="SAM" id="MobiDB-lite"/>
    </source>
</evidence>
<dbReference type="GO" id="GO:0008270">
    <property type="term" value="F:zinc ion binding"/>
    <property type="evidence" value="ECO:0007669"/>
    <property type="project" value="InterPro"/>
</dbReference>
<dbReference type="Proteomes" id="UP000186955">
    <property type="component" value="Unassembled WGS sequence"/>
</dbReference>
<keyword evidence="3" id="KW-0805">Transcription regulation</keyword>
<keyword evidence="6" id="KW-0539">Nucleus</keyword>
<dbReference type="GO" id="GO:0006351">
    <property type="term" value="P:DNA-templated transcription"/>
    <property type="evidence" value="ECO:0007669"/>
    <property type="project" value="InterPro"/>
</dbReference>
<evidence type="ECO:0000259" key="8">
    <source>
        <dbReference type="PROSITE" id="PS50048"/>
    </source>
</evidence>
<dbReference type="InterPro" id="IPR050613">
    <property type="entry name" value="Sec_Metabolite_Reg"/>
</dbReference>